<protein>
    <submittedName>
        <fullName evidence="1">Uncharacterized protein</fullName>
    </submittedName>
</protein>
<keyword evidence="2" id="KW-1185">Reference proteome</keyword>
<proteinExistence type="predicted"/>
<gene>
    <name evidence="1" type="ORF">TSUD_38390</name>
</gene>
<organism evidence="1 2">
    <name type="scientific">Trifolium subterraneum</name>
    <name type="common">Subterranean clover</name>
    <dbReference type="NCBI Taxonomy" id="3900"/>
    <lineage>
        <taxon>Eukaryota</taxon>
        <taxon>Viridiplantae</taxon>
        <taxon>Streptophyta</taxon>
        <taxon>Embryophyta</taxon>
        <taxon>Tracheophyta</taxon>
        <taxon>Spermatophyta</taxon>
        <taxon>Magnoliopsida</taxon>
        <taxon>eudicotyledons</taxon>
        <taxon>Gunneridae</taxon>
        <taxon>Pentapetalae</taxon>
        <taxon>rosids</taxon>
        <taxon>fabids</taxon>
        <taxon>Fabales</taxon>
        <taxon>Fabaceae</taxon>
        <taxon>Papilionoideae</taxon>
        <taxon>50 kb inversion clade</taxon>
        <taxon>NPAAA clade</taxon>
        <taxon>Hologalegina</taxon>
        <taxon>IRL clade</taxon>
        <taxon>Trifolieae</taxon>
        <taxon>Trifolium</taxon>
    </lineage>
</organism>
<dbReference type="EMBL" id="DF973463">
    <property type="protein sequence ID" value="GAU31642.1"/>
    <property type="molecule type" value="Genomic_DNA"/>
</dbReference>
<reference evidence="2" key="1">
    <citation type="journal article" date="2017" name="Front. Plant Sci.">
        <title>Climate Clever Clovers: New Paradigm to Reduce the Environmental Footprint of Ruminants by Breeding Low Methanogenic Forages Utilizing Haplotype Variation.</title>
        <authorList>
            <person name="Kaur P."/>
            <person name="Appels R."/>
            <person name="Bayer P.E."/>
            <person name="Keeble-Gagnere G."/>
            <person name="Wang J."/>
            <person name="Hirakawa H."/>
            <person name="Shirasawa K."/>
            <person name="Vercoe P."/>
            <person name="Stefanova K."/>
            <person name="Durmic Z."/>
            <person name="Nichols P."/>
            <person name="Revell C."/>
            <person name="Isobe S.N."/>
            <person name="Edwards D."/>
            <person name="Erskine W."/>
        </authorList>
    </citation>
    <scope>NUCLEOTIDE SEQUENCE [LARGE SCALE GENOMIC DNA]</scope>
    <source>
        <strain evidence="2">cv. Daliak</strain>
    </source>
</reference>
<name>A0A2Z6N447_TRISU</name>
<sequence length="62" mass="6777">MRYLRQLVHPITTIDGSSSLAVPPRSELNIDDKYDGDGVENLEASSKLLLGNANLSVKSTFE</sequence>
<dbReference type="AlphaFoldDB" id="A0A2Z6N447"/>
<evidence type="ECO:0000313" key="1">
    <source>
        <dbReference type="EMBL" id="GAU31642.1"/>
    </source>
</evidence>
<dbReference type="Proteomes" id="UP000242715">
    <property type="component" value="Unassembled WGS sequence"/>
</dbReference>
<accession>A0A2Z6N447</accession>
<evidence type="ECO:0000313" key="2">
    <source>
        <dbReference type="Proteomes" id="UP000242715"/>
    </source>
</evidence>
<dbReference type="OrthoDB" id="10375115at2759"/>